<dbReference type="OrthoDB" id="10067491at2759"/>
<gene>
    <name evidence="1" type="ORF">JKP88DRAFT_161987</name>
</gene>
<dbReference type="PANTHER" id="PTHR10925">
    <property type="entry name" value="N-ACETYLTRANSFERASE 10"/>
    <property type="match status" value="1"/>
</dbReference>
<dbReference type="PANTHER" id="PTHR10925:SF5">
    <property type="entry name" value="RNA CYTIDINE ACETYLTRANSFERASE"/>
    <property type="match status" value="1"/>
</dbReference>
<dbReference type="GO" id="GO:0000049">
    <property type="term" value="F:tRNA binding"/>
    <property type="evidence" value="ECO:0007669"/>
    <property type="project" value="TreeGrafter"/>
</dbReference>
<proteinExistence type="predicted"/>
<dbReference type="AlphaFoldDB" id="A0A835Z707"/>
<dbReference type="GO" id="GO:0030686">
    <property type="term" value="C:90S preribosome"/>
    <property type="evidence" value="ECO:0007669"/>
    <property type="project" value="TreeGrafter"/>
</dbReference>
<comment type="caution">
    <text evidence="1">The sequence shown here is derived from an EMBL/GenBank/DDBJ whole genome shotgun (WGS) entry which is preliminary data.</text>
</comment>
<evidence type="ECO:0000313" key="1">
    <source>
        <dbReference type="EMBL" id="KAG5186847.1"/>
    </source>
</evidence>
<dbReference type="InterPro" id="IPR032672">
    <property type="entry name" value="TmcA/NAT10/Kre33"/>
</dbReference>
<dbReference type="Proteomes" id="UP000664859">
    <property type="component" value="Unassembled WGS sequence"/>
</dbReference>
<protein>
    <submittedName>
        <fullName evidence="1">Uncharacterized protein</fullName>
    </submittedName>
</protein>
<dbReference type="EMBL" id="JAFCMP010000101">
    <property type="protein sequence ID" value="KAG5186847.1"/>
    <property type="molecule type" value="Genomic_DNA"/>
</dbReference>
<organism evidence="1 2">
    <name type="scientific">Tribonema minus</name>
    <dbReference type="NCBI Taxonomy" id="303371"/>
    <lineage>
        <taxon>Eukaryota</taxon>
        <taxon>Sar</taxon>
        <taxon>Stramenopiles</taxon>
        <taxon>Ochrophyta</taxon>
        <taxon>PX clade</taxon>
        <taxon>Xanthophyceae</taxon>
        <taxon>Tribonematales</taxon>
        <taxon>Tribonemataceae</taxon>
        <taxon>Tribonema</taxon>
    </lineage>
</organism>
<dbReference type="GO" id="GO:1904812">
    <property type="term" value="P:rRNA acetylation involved in maturation of SSU-rRNA"/>
    <property type="evidence" value="ECO:0007669"/>
    <property type="project" value="TreeGrafter"/>
</dbReference>
<accession>A0A835Z707</accession>
<dbReference type="GO" id="GO:1990883">
    <property type="term" value="F:18S rRNA cytidine N-acetyltransferase activity"/>
    <property type="evidence" value="ECO:0007669"/>
    <property type="project" value="TreeGrafter"/>
</dbReference>
<evidence type="ECO:0000313" key="2">
    <source>
        <dbReference type="Proteomes" id="UP000664859"/>
    </source>
</evidence>
<reference evidence="1" key="1">
    <citation type="submission" date="2021-02" db="EMBL/GenBank/DDBJ databases">
        <title>First Annotated Genome of the Yellow-green Alga Tribonema minus.</title>
        <authorList>
            <person name="Mahan K.M."/>
        </authorList>
    </citation>
    <scope>NUCLEOTIDE SEQUENCE</scope>
    <source>
        <strain evidence="1">UTEX B ZZ1240</strain>
    </source>
</reference>
<dbReference type="GO" id="GO:0005730">
    <property type="term" value="C:nucleolus"/>
    <property type="evidence" value="ECO:0007669"/>
    <property type="project" value="TreeGrafter"/>
</dbReference>
<name>A0A835Z707_9STRA</name>
<keyword evidence="2" id="KW-1185">Reference proteome</keyword>
<sequence length="93" mass="10373">MVRKKVDSRVRALIENGVKTNTRSFFLLVGDHGKDQVVNLHYILSKAEPPPGGAQLAGQVYIAFKARLNKFLGTKSLGLRLHMVQNTQNRNNS</sequence>